<dbReference type="InterPro" id="IPR001086">
    <property type="entry name" value="Preph_deHydtase"/>
</dbReference>
<dbReference type="GO" id="GO:0005737">
    <property type="term" value="C:cytoplasm"/>
    <property type="evidence" value="ECO:0007669"/>
    <property type="project" value="TreeGrafter"/>
</dbReference>
<dbReference type="Pfam" id="PF00800">
    <property type="entry name" value="PDT"/>
    <property type="match status" value="1"/>
</dbReference>
<name>A0A4P9ZI56_9ASCO</name>
<dbReference type="SUPFAM" id="SSF55021">
    <property type="entry name" value="ACT-like"/>
    <property type="match status" value="1"/>
</dbReference>
<feature type="domain" description="Prephenate dehydratase" evidence="7">
    <location>
        <begin position="3"/>
        <end position="191"/>
    </location>
</feature>
<evidence type="ECO:0000259" key="8">
    <source>
        <dbReference type="PROSITE" id="PS51671"/>
    </source>
</evidence>
<proteinExistence type="predicted"/>
<reference evidence="10" key="1">
    <citation type="journal article" date="2018" name="Nat. Microbiol.">
        <title>Leveraging single-cell genomics to expand the fungal tree of life.</title>
        <authorList>
            <person name="Ahrendt S.R."/>
            <person name="Quandt C.A."/>
            <person name="Ciobanu D."/>
            <person name="Clum A."/>
            <person name="Salamov A."/>
            <person name="Andreopoulos B."/>
            <person name="Cheng J.F."/>
            <person name="Woyke T."/>
            <person name="Pelin A."/>
            <person name="Henrissat B."/>
            <person name="Reynolds N.K."/>
            <person name="Benny G.L."/>
            <person name="Smith M.E."/>
            <person name="James T.Y."/>
            <person name="Grigoriev I.V."/>
        </authorList>
    </citation>
    <scope>NUCLEOTIDE SEQUENCE [LARGE SCALE GENOMIC DNA]</scope>
    <source>
        <strain evidence="10">Baker2002</strain>
    </source>
</reference>
<keyword evidence="5" id="KW-0584">Phenylalanine biosynthesis</keyword>
<evidence type="ECO:0000256" key="4">
    <source>
        <dbReference type="ARBA" id="ARBA00023141"/>
    </source>
</evidence>
<keyword evidence="6" id="KW-0456">Lyase</keyword>
<comment type="pathway">
    <text evidence="1">Amino-acid biosynthesis; L-phenylalanine biosynthesis; phenylpyruvate from prephenate: step 1/1.</text>
</comment>
<dbReference type="PROSITE" id="PS51671">
    <property type="entry name" value="ACT"/>
    <property type="match status" value="1"/>
</dbReference>
<dbReference type="PIRSF" id="PIRSF001500">
    <property type="entry name" value="Chor_mut_pdt_Ppr"/>
    <property type="match status" value="1"/>
</dbReference>
<dbReference type="GO" id="GO:0009094">
    <property type="term" value="P:L-phenylalanine biosynthetic process"/>
    <property type="evidence" value="ECO:0007669"/>
    <property type="project" value="UniProtKB-UniPathway"/>
</dbReference>
<dbReference type="Gene3D" id="3.30.70.260">
    <property type="match status" value="1"/>
</dbReference>
<protein>
    <recommendedName>
        <fullName evidence="2">prephenate dehydratase</fullName>
        <ecNumber evidence="2">4.2.1.51</ecNumber>
    </recommendedName>
</protein>
<evidence type="ECO:0000256" key="5">
    <source>
        <dbReference type="ARBA" id="ARBA00023222"/>
    </source>
</evidence>
<evidence type="ECO:0000256" key="6">
    <source>
        <dbReference type="ARBA" id="ARBA00023239"/>
    </source>
</evidence>
<dbReference type="EC" id="4.2.1.51" evidence="2"/>
<dbReference type="CDD" id="cd13532">
    <property type="entry name" value="PBP2_PDT_like"/>
    <property type="match status" value="1"/>
</dbReference>
<sequence>MPKVAFLGPFGTYTFQVLIQQFGQDNEFQPQTSIGVCFDKLQSGDVDYAVVPLENSINGLVVFTYGLLRDWFMPPDNGPQPQFVVVGEQYVPIHHNVLTRAADLSQVTRVYSHPQVWGQVTEFMRNEQVRTWTTIDTDSTAKAAQIVAQDASNTSACIGSLLSAELYDLLVAVPDVEDKKDNTTRFLVLARRERATRVVDTPCVTALMFVLNQNEPGALCEALDSFRRNRVNLHSIASRPSGRTQWQYAFFVEVDGDASSDNVAQSIRALGESCSHTAVLGLFVRKESLRG</sequence>
<dbReference type="InterPro" id="IPR008242">
    <property type="entry name" value="Chor_mutase/pphenate_deHydtase"/>
</dbReference>
<dbReference type="PANTHER" id="PTHR21022:SF19">
    <property type="entry name" value="PREPHENATE DEHYDRATASE-RELATED"/>
    <property type="match status" value="1"/>
</dbReference>
<dbReference type="InterPro" id="IPR045865">
    <property type="entry name" value="ACT-like_dom_sf"/>
</dbReference>
<dbReference type="PANTHER" id="PTHR21022">
    <property type="entry name" value="PREPHENATE DEHYDRATASE P PROTEIN"/>
    <property type="match status" value="1"/>
</dbReference>
<dbReference type="SUPFAM" id="SSF53850">
    <property type="entry name" value="Periplasmic binding protein-like II"/>
    <property type="match status" value="1"/>
</dbReference>
<evidence type="ECO:0000256" key="2">
    <source>
        <dbReference type="ARBA" id="ARBA00013147"/>
    </source>
</evidence>
<dbReference type="InterPro" id="IPR002912">
    <property type="entry name" value="ACT_dom"/>
</dbReference>
<keyword evidence="4" id="KW-0057">Aromatic amino acid biosynthesis</keyword>
<evidence type="ECO:0000313" key="9">
    <source>
        <dbReference type="EMBL" id="RKP32658.1"/>
    </source>
</evidence>
<dbReference type="AlphaFoldDB" id="A0A4P9ZI56"/>
<feature type="domain" description="ACT" evidence="8">
    <location>
        <begin position="207"/>
        <end position="287"/>
    </location>
</feature>
<gene>
    <name evidence="9" type="ORF">METBISCDRAFT_25595</name>
</gene>
<dbReference type="PROSITE" id="PS51171">
    <property type="entry name" value="PREPHENATE_DEHYDR_3"/>
    <property type="match status" value="1"/>
</dbReference>
<dbReference type="Pfam" id="PF01842">
    <property type="entry name" value="ACT"/>
    <property type="match status" value="1"/>
</dbReference>
<organism evidence="9 10">
    <name type="scientific">Metschnikowia bicuspidata</name>
    <dbReference type="NCBI Taxonomy" id="27322"/>
    <lineage>
        <taxon>Eukaryota</taxon>
        <taxon>Fungi</taxon>
        <taxon>Dikarya</taxon>
        <taxon>Ascomycota</taxon>
        <taxon>Saccharomycotina</taxon>
        <taxon>Pichiomycetes</taxon>
        <taxon>Metschnikowiaceae</taxon>
        <taxon>Metschnikowia</taxon>
    </lineage>
</organism>
<dbReference type="CDD" id="cd04905">
    <property type="entry name" value="ACT_CM-PDT"/>
    <property type="match status" value="1"/>
</dbReference>
<keyword evidence="10" id="KW-1185">Reference proteome</keyword>
<keyword evidence="3" id="KW-0028">Amino-acid biosynthesis</keyword>
<dbReference type="Gene3D" id="3.40.190.10">
    <property type="entry name" value="Periplasmic binding protein-like II"/>
    <property type="match status" value="2"/>
</dbReference>
<dbReference type="GO" id="GO:0004664">
    <property type="term" value="F:prephenate dehydratase activity"/>
    <property type="evidence" value="ECO:0007669"/>
    <property type="project" value="UniProtKB-EC"/>
</dbReference>
<evidence type="ECO:0000313" key="10">
    <source>
        <dbReference type="Proteomes" id="UP000268321"/>
    </source>
</evidence>
<dbReference type="EMBL" id="ML004430">
    <property type="protein sequence ID" value="RKP32658.1"/>
    <property type="molecule type" value="Genomic_DNA"/>
</dbReference>
<evidence type="ECO:0000256" key="3">
    <source>
        <dbReference type="ARBA" id="ARBA00022605"/>
    </source>
</evidence>
<accession>A0A4P9ZI56</accession>
<evidence type="ECO:0000259" key="7">
    <source>
        <dbReference type="PROSITE" id="PS51171"/>
    </source>
</evidence>
<dbReference type="OrthoDB" id="983542at2759"/>
<dbReference type="Proteomes" id="UP000268321">
    <property type="component" value="Unassembled WGS sequence"/>
</dbReference>
<dbReference type="UniPathway" id="UPA00121">
    <property type="reaction ID" value="UER00345"/>
</dbReference>
<evidence type="ECO:0000256" key="1">
    <source>
        <dbReference type="ARBA" id="ARBA00004741"/>
    </source>
</evidence>